<dbReference type="InterPro" id="IPR008271">
    <property type="entry name" value="Ser/Thr_kinase_AS"/>
</dbReference>
<comment type="similarity">
    <text evidence="1">Belongs to the protein kinase superfamily. TKL Ser/Thr protein kinase family. ROCO subfamily.</text>
</comment>
<dbReference type="GO" id="GO:0005524">
    <property type="term" value="F:ATP binding"/>
    <property type="evidence" value="ECO:0007669"/>
    <property type="project" value="InterPro"/>
</dbReference>
<comment type="caution">
    <text evidence="3">The sequence shown here is derived from an EMBL/GenBank/DDBJ whole genome shotgun (WGS) entry which is preliminary data.</text>
</comment>
<protein>
    <recommendedName>
        <fullName evidence="2">Protein kinase domain-containing protein</fullName>
    </recommendedName>
</protein>
<name>A0A8T0J8J6_CERPU</name>
<organism evidence="3 4">
    <name type="scientific">Ceratodon purpureus</name>
    <name type="common">Fire moss</name>
    <name type="synonym">Dicranum purpureum</name>
    <dbReference type="NCBI Taxonomy" id="3225"/>
    <lineage>
        <taxon>Eukaryota</taxon>
        <taxon>Viridiplantae</taxon>
        <taxon>Streptophyta</taxon>
        <taxon>Embryophyta</taxon>
        <taxon>Bryophyta</taxon>
        <taxon>Bryophytina</taxon>
        <taxon>Bryopsida</taxon>
        <taxon>Dicranidae</taxon>
        <taxon>Pseudoditrichales</taxon>
        <taxon>Ditrichaceae</taxon>
        <taxon>Ceratodon</taxon>
    </lineage>
</organism>
<proteinExistence type="inferred from homology"/>
<dbReference type="PANTHER" id="PTHR44329">
    <property type="entry name" value="SERINE/THREONINE-PROTEIN KINASE TNNI3K-RELATED"/>
    <property type="match status" value="1"/>
</dbReference>
<dbReference type="GO" id="GO:0004674">
    <property type="term" value="F:protein serine/threonine kinase activity"/>
    <property type="evidence" value="ECO:0007669"/>
    <property type="project" value="TreeGrafter"/>
</dbReference>
<sequence>MTEEKGTVLLIGKRRSGRTTFANMLVSGELKDGPLAPSDTNNNICETYAGRGWTVVDTMGFGEPLGGIVPEEYARTLVIDFLNEVKGPYSHIIFVVDISDIQTLQGGQSSISIMWNTFLGIFEGGEENFVVLVTKVKSRMWPAPATIEEMFPECKRFLYFNDFAFPETSAIEMDGGVAKWRQKELKRIEEEMTAMFKTKPWVKPAIFKIGDEEMKEMATKIAHRITSSLVQTQFDPETVYLEISCLMSSMETVTIASATQVLRDRVSMVAKVQEKMENLGKKVKFYSHQCKHLLQRSLSASKEVHDLFNEIGMNWDRRHLELLSTSLWRLVTCMKAGMDLLQHCGDNGGKEQLMVFLTMSSPESGRMFFSKFALVLRDLDWSLDLVRFLLHNAEAGLATESERQSWLSKFWWCDGRLRLVYTGDSEIKLANGADLVESCVTADNERHVQDQQDLISSSMVNLLSTFGNKLSKLSLLFSKLSKLSRLFSKKGKENQLSKSEIVSYMSILGNRVQRNSPIQGSSTSMIPTSFWIPKKLDFMIIDFIGSGSFKSVHKCKWLGMEVAIATLHGETSRADLEAEAGILARVQHPNVVTFIGCTYDEEKQQGFLVTELMETSLRSLISRRSHGFMISVSIDMLLQIVEAMIHVHDCGVMHRDLKAENCLVSLRSYEDDGYVVKLIDFGESKLRSLEMGSHFKTRNRGTRAWMAPEVIGKEGDESKLYTWSADVYSFGMTCYEITTGELPFGRVMGRARGLREMICAGHRPVIPDYCPDGLREMMTKCWAHSPEDRPSFKEIRQTLWNLKLCNAIWKTK</sequence>
<dbReference type="SUPFAM" id="SSF52540">
    <property type="entry name" value="P-loop containing nucleoside triphosphate hydrolases"/>
    <property type="match status" value="1"/>
</dbReference>
<dbReference type="InterPro" id="IPR011009">
    <property type="entry name" value="Kinase-like_dom_sf"/>
</dbReference>
<dbReference type="SUPFAM" id="SSF56112">
    <property type="entry name" value="Protein kinase-like (PK-like)"/>
    <property type="match status" value="1"/>
</dbReference>
<dbReference type="Gene3D" id="1.10.510.10">
    <property type="entry name" value="Transferase(Phosphotransferase) domain 1"/>
    <property type="match status" value="1"/>
</dbReference>
<gene>
    <name evidence="3" type="ORF">KC19_1G155200</name>
</gene>
<dbReference type="InterPro" id="IPR051681">
    <property type="entry name" value="Ser/Thr_Kinases-Pseudokinases"/>
</dbReference>
<dbReference type="Gene3D" id="3.40.50.300">
    <property type="entry name" value="P-loop containing nucleotide triphosphate hydrolases"/>
    <property type="match status" value="1"/>
</dbReference>
<accession>A0A8T0J8J6</accession>
<dbReference type="PROSITE" id="PS00108">
    <property type="entry name" value="PROTEIN_KINASE_ST"/>
    <property type="match status" value="1"/>
</dbReference>
<evidence type="ECO:0000259" key="2">
    <source>
        <dbReference type="PROSITE" id="PS50011"/>
    </source>
</evidence>
<dbReference type="Proteomes" id="UP000822688">
    <property type="component" value="Chromosome 1"/>
</dbReference>
<dbReference type="InterPro" id="IPR001245">
    <property type="entry name" value="Ser-Thr/Tyr_kinase_cat_dom"/>
</dbReference>
<dbReference type="Pfam" id="PF07714">
    <property type="entry name" value="PK_Tyr_Ser-Thr"/>
    <property type="match status" value="1"/>
</dbReference>
<dbReference type="AlphaFoldDB" id="A0A8T0J8J6"/>
<dbReference type="CDD" id="cd00882">
    <property type="entry name" value="Ras_like_GTPase"/>
    <property type="match status" value="1"/>
</dbReference>
<dbReference type="SMART" id="SM00220">
    <property type="entry name" value="S_TKc"/>
    <property type="match status" value="1"/>
</dbReference>
<keyword evidence="4" id="KW-1185">Reference proteome</keyword>
<reference evidence="3" key="1">
    <citation type="submission" date="2020-06" db="EMBL/GenBank/DDBJ databases">
        <title>WGS assembly of Ceratodon purpureus strain R40.</title>
        <authorList>
            <person name="Carey S.B."/>
            <person name="Jenkins J."/>
            <person name="Shu S."/>
            <person name="Lovell J.T."/>
            <person name="Sreedasyam A."/>
            <person name="Maumus F."/>
            <person name="Tiley G.P."/>
            <person name="Fernandez-Pozo N."/>
            <person name="Barry K."/>
            <person name="Chen C."/>
            <person name="Wang M."/>
            <person name="Lipzen A."/>
            <person name="Daum C."/>
            <person name="Saski C.A."/>
            <person name="Payton A.C."/>
            <person name="Mcbreen J.C."/>
            <person name="Conrad R.E."/>
            <person name="Kollar L.M."/>
            <person name="Olsson S."/>
            <person name="Huttunen S."/>
            <person name="Landis J.B."/>
            <person name="Wickett N.J."/>
            <person name="Johnson M.G."/>
            <person name="Rensing S.A."/>
            <person name="Grimwood J."/>
            <person name="Schmutz J."/>
            <person name="Mcdaniel S.F."/>
        </authorList>
    </citation>
    <scope>NUCLEOTIDE SEQUENCE</scope>
    <source>
        <strain evidence="3">R40</strain>
    </source>
</reference>
<evidence type="ECO:0000256" key="1">
    <source>
        <dbReference type="ARBA" id="ARBA00008171"/>
    </source>
</evidence>
<feature type="domain" description="Protein kinase" evidence="2">
    <location>
        <begin position="538"/>
        <end position="801"/>
    </location>
</feature>
<dbReference type="InterPro" id="IPR027417">
    <property type="entry name" value="P-loop_NTPase"/>
</dbReference>
<dbReference type="PANTHER" id="PTHR44329:SF260">
    <property type="entry name" value="PROTEIN KINASE DOMAIN-CONTAINING PROTEIN"/>
    <property type="match status" value="1"/>
</dbReference>
<dbReference type="EMBL" id="CM026421">
    <property type="protein sequence ID" value="KAG0591168.1"/>
    <property type="molecule type" value="Genomic_DNA"/>
</dbReference>
<evidence type="ECO:0000313" key="4">
    <source>
        <dbReference type="Proteomes" id="UP000822688"/>
    </source>
</evidence>
<evidence type="ECO:0000313" key="3">
    <source>
        <dbReference type="EMBL" id="KAG0591168.1"/>
    </source>
</evidence>
<dbReference type="PROSITE" id="PS50011">
    <property type="entry name" value="PROTEIN_KINASE_DOM"/>
    <property type="match status" value="1"/>
</dbReference>
<dbReference type="InterPro" id="IPR000719">
    <property type="entry name" value="Prot_kinase_dom"/>
</dbReference>